<dbReference type="PANTHER" id="PTHR12827">
    <property type="entry name" value="MEIOTIC CHECKPOINT REGULATOR TSG24 FAMILY MEMBER"/>
    <property type="match status" value="1"/>
</dbReference>
<dbReference type="Pfam" id="PF12859">
    <property type="entry name" value="ANAPC1"/>
    <property type="match status" value="1"/>
</dbReference>
<dbReference type="InterPro" id="IPR041221">
    <property type="entry name" value="APC1_C"/>
</dbReference>
<dbReference type="InterPro" id="IPR049255">
    <property type="entry name" value="Apc1_N"/>
</dbReference>
<dbReference type="GO" id="GO:0051301">
    <property type="term" value="P:cell division"/>
    <property type="evidence" value="ECO:0007669"/>
    <property type="project" value="UniProtKB-KW"/>
</dbReference>
<proteinExistence type="inferred from homology"/>
<evidence type="ECO:0000256" key="1">
    <source>
        <dbReference type="ARBA" id="ARBA00010547"/>
    </source>
</evidence>
<keyword evidence="3" id="KW-0677">Repeat</keyword>
<keyword evidence="2" id="KW-0132">Cell division</keyword>
<dbReference type="InterPro" id="IPR011989">
    <property type="entry name" value="ARM-like"/>
</dbReference>
<accession>A0A8H5G349</accession>
<dbReference type="Proteomes" id="UP000559256">
    <property type="component" value="Unassembled WGS sequence"/>
</dbReference>
<feature type="domain" description="Anaphase-promoting complex subunit 1 N-terminal" evidence="7">
    <location>
        <begin position="62"/>
        <end position="203"/>
    </location>
</feature>
<sequence length="1931" mass="215791">MNPLVSIPISGSQRSSVKEHLKSLQQNSPKEHESDLLQAIRNALRGTGVDSTSTVHSVCLTTQTDPWEEEELTWDETTVVSSCNGIVRKKWTFGLEGQRVQWASIGWMEYSGKIALDHFAQSSTQPVKSAPAEGTFGPFFHSQATKPVKKKEHRTRVSAVFIFLRNFGKIYLKNGVEFTFHLPYIVRKAWPLSPHGVLVQRVLVPGEIAEDGDDTLPTIFSITSPFQEPGSVNFASGIVGGPHVTPSLIDETAETGTQPLKYIPATEEILWVSHRNPASPFEIIVSVDPGKRQLAIWRYAYIRPKDSPVLLGRDGAKNPDAERKKRASMPGPGSRRSSMVVPPMPEDHLSPQGMPVPLPEVPLASLPGMPPALSSTTTMESITAFHQQSQGFGQPDAKKDVPRRRNSFTRTDLTATMNRMVLNVATSTGDSLLPVEQARMKNAIWLERIYVNQLNEPDLKEFRSISIALFDHRWDHKHERSLLAVCLPVQQKVTIFVLGVDKHGRLKATPTYSVPALSIAPVRATRPNVWDLLIHKPEKGLWILTHGVQELYVAFSSQTPAGGPPLTHHGRIKSLANESGCSAFVTVNFEDGWSSHENIDLLPQDLLTQQSLQMLALTLPSITTFEIHRFFFFFWSQKSFRTSDGIEWDCFVQALYTFFCITEDTAPGNTENPWQALQASSSSPARFNEDPVFQVLKLPQRVHSPSPITKVPIDKNSDLYARLIVTLYALHTLGEQLRLLVHRYACLLRLVPVICRLAMFIRPEWADYWRRLCPDALAQTPWPSAATAPVEDFDDTIPVWPPDISAILFGRISNPEWKVPWLNAFELAERFKVYPSCAYGHLDPLSALQRLSAVVKCLADGSISRTSKRAENAVRAMVQLGIGEDFISKLPLGIASSLKEAARSCQIAPPLEWPAAAYKAIGREDVAASVTQGPDLLSKDGYLSMKEYTNPNRPRRTINQIVQAAKIATAGEVELSTGVELDLEEFTSVRFGQDRRLDEVARMLCSSTPAVVKHVERPDVNEHEQAKDQQHQVLRVTERTLALAYGRAMFTFGSISTINKETFKIPKLEFAVKLQPLGITVVPELAKVTPEAVQWGEFHNGIAAALRLSSSTTTSIDSSWIAFNKPEELTPEHAGFLYGLGLTGHLKELFTWHTFSYLTPKHDFTSVGVLLGLAAANLGNSNQHVTKMISVHNRALLPTPDVDLGVSLLTQTAANAALGLLYMGTKNRRMAEVSLTQISRKDLVQQDITTEYREAYTYTAALAFGMIMLGKGTTIPADANLLQRLTLLIHGEPESKKRPTFDINLTSPAATLALGLMYLRTERQDIADILAIPDTPQSLHRVQPSFLLLRTLSRSLIMWNKIIPSNDWIASQIPPAIRKGIENRSHYSSTIADAWELAYYNIIAGCCFAIGLKYAGTARQEAYKTIIRYNDLFTRMVFSNGPSFDYRIKRSAVRDGLNLISIALSMVMAGTGEITCLRRLRYGYGMYSQTMAHPSFKYGVHVATHQALGLLFLGGGRYTLGTSNAAIACMVAAFFPRVHAASGDNKSYLQALRHLWVLAVEPRCLIARDVETKEITYLPLKINMREGKEQGQTQLISPTLIPDLDRLVSIRVDTPRYWPFHLDITNVSSHRESLIRSQTLYVKRRTAFLSYTEDPRGSRSLFVRTRSSAGDAATLDFPQLTDLKTHPAGDLWEFITSFSNDPLFLAFADHFCCITGGTDQEKLFNTYCHAVLYDSILQGKPQTLQSHLTLFRYRTMNPTSRYFHLRLQDLRFTADFYSKIFERRFSGRSENNPRPPLIRDSTVYGSLLVLDRQLDEIRTQPDFLRVLGMYALGQAADMDRVMSSYFAWYLQRNSVPVSTLLVILQDLANDAFNQCFEAPAPGGCDDARLLNIGIREVLHATGTRMTTVLGSGWSVRSLDEVLRIWRNHDVA</sequence>
<keyword evidence="11" id="KW-1185">Reference proteome</keyword>
<feature type="region of interest" description="Disordered" evidence="6">
    <location>
        <begin position="310"/>
        <end position="355"/>
    </location>
</feature>
<evidence type="ECO:0000313" key="11">
    <source>
        <dbReference type="Proteomes" id="UP000559256"/>
    </source>
</evidence>
<protein>
    <recommendedName>
        <fullName evidence="12">Anaphase-promoting complex subunit 1</fullName>
    </recommendedName>
</protein>
<evidence type="ECO:0000259" key="9">
    <source>
        <dbReference type="Pfam" id="PF21282"/>
    </source>
</evidence>
<evidence type="ECO:0000313" key="10">
    <source>
        <dbReference type="EMBL" id="KAF5357388.1"/>
    </source>
</evidence>
<dbReference type="Gene3D" id="1.25.10.10">
    <property type="entry name" value="Leucine-rich Repeat Variant"/>
    <property type="match status" value="2"/>
</dbReference>
<organism evidence="10 11">
    <name type="scientific">Tetrapyrgos nigripes</name>
    <dbReference type="NCBI Taxonomy" id="182062"/>
    <lineage>
        <taxon>Eukaryota</taxon>
        <taxon>Fungi</taxon>
        <taxon>Dikarya</taxon>
        <taxon>Basidiomycota</taxon>
        <taxon>Agaricomycotina</taxon>
        <taxon>Agaricomycetes</taxon>
        <taxon>Agaricomycetidae</taxon>
        <taxon>Agaricales</taxon>
        <taxon>Marasmiineae</taxon>
        <taxon>Marasmiaceae</taxon>
        <taxon>Tetrapyrgos</taxon>
    </lineage>
</organism>
<dbReference type="PANTHER" id="PTHR12827:SF3">
    <property type="entry name" value="ANAPHASE-PROMOTING COMPLEX SUBUNIT 1"/>
    <property type="match status" value="1"/>
</dbReference>
<evidence type="ECO:0000256" key="5">
    <source>
        <dbReference type="ARBA" id="ARBA00023306"/>
    </source>
</evidence>
<reference evidence="10 11" key="1">
    <citation type="journal article" date="2020" name="ISME J.">
        <title>Uncovering the hidden diversity of litter-decomposition mechanisms in mushroom-forming fungi.</title>
        <authorList>
            <person name="Floudas D."/>
            <person name="Bentzer J."/>
            <person name="Ahren D."/>
            <person name="Johansson T."/>
            <person name="Persson P."/>
            <person name="Tunlid A."/>
        </authorList>
    </citation>
    <scope>NUCLEOTIDE SEQUENCE [LARGE SCALE GENOMIC DNA]</scope>
    <source>
        <strain evidence="10 11">CBS 291.85</strain>
    </source>
</reference>
<dbReference type="GO" id="GO:0070979">
    <property type="term" value="P:protein K11-linked ubiquitination"/>
    <property type="evidence" value="ECO:0007669"/>
    <property type="project" value="TreeGrafter"/>
</dbReference>
<comment type="caution">
    <text evidence="10">The sequence shown here is derived from an EMBL/GenBank/DDBJ whole genome shotgun (WGS) entry which is preliminary data.</text>
</comment>
<evidence type="ECO:0000256" key="6">
    <source>
        <dbReference type="SAM" id="MobiDB-lite"/>
    </source>
</evidence>
<name>A0A8H5G349_9AGAR</name>
<dbReference type="GO" id="GO:0005680">
    <property type="term" value="C:anaphase-promoting complex"/>
    <property type="evidence" value="ECO:0007669"/>
    <property type="project" value="InterPro"/>
</dbReference>
<evidence type="ECO:0000259" key="7">
    <source>
        <dbReference type="Pfam" id="PF12859"/>
    </source>
</evidence>
<feature type="domain" description="Anaphase-promoting complex subunit 1 C-terminal" evidence="8">
    <location>
        <begin position="1693"/>
        <end position="1856"/>
    </location>
</feature>
<evidence type="ECO:0000256" key="3">
    <source>
        <dbReference type="ARBA" id="ARBA00022737"/>
    </source>
</evidence>
<dbReference type="InterPro" id="IPR048971">
    <property type="entry name" value="Apc1_3rd"/>
</dbReference>
<evidence type="ECO:0000259" key="8">
    <source>
        <dbReference type="Pfam" id="PF18122"/>
    </source>
</evidence>
<dbReference type="OrthoDB" id="26401at2759"/>
<dbReference type="GO" id="GO:0031145">
    <property type="term" value="P:anaphase-promoting complex-dependent catabolic process"/>
    <property type="evidence" value="ECO:0007669"/>
    <property type="project" value="TreeGrafter"/>
</dbReference>
<dbReference type="Pfam" id="PF21282">
    <property type="entry name" value="APC1_3rd"/>
    <property type="match status" value="1"/>
</dbReference>
<evidence type="ECO:0000256" key="2">
    <source>
        <dbReference type="ARBA" id="ARBA00022618"/>
    </source>
</evidence>
<dbReference type="EMBL" id="JAACJM010000052">
    <property type="protein sequence ID" value="KAF5357388.1"/>
    <property type="molecule type" value="Genomic_DNA"/>
</dbReference>
<keyword evidence="4" id="KW-0498">Mitosis</keyword>
<evidence type="ECO:0000256" key="4">
    <source>
        <dbReference type="ARBA" id="ARBA00022776"/>
    </source>
</evidence>
<feature type="compositionally biased region" description="Basic and acidic residues" evidence="6">
    <location>
        <begin position="314"/>
        <end position="323"/>
    </location>
</feature>
<dbReference type="GO" id="GO:0060090">
    <property type="term" value="F:molecular adaptor activity"/>
    <property type="evidence" value="ECO:0007669"/>
    <property type="project" value="TreeGrafter"/>
</dbReference>
<evidence type="ECO:0008006" key="12">
    <source>
        <dbReference type="Google" id="ProtNLM"/>
    </source>
</evidence>
<gene>
    <name evidence="10" type="ORF">D9758_005889</name>
</gene>
<dbReference type="InterPro" id="IPR024990">
    <property type="entry name" value="Apc1"/>
</dbReference>
<feature type="domain" description="Anaphase-promoting complex subunit 1 beta-sandwich" evidence="9">
    <location>
        <begin position="1563"/>
        <end position="1645"/>
    </location>
</feature>
<dbReference type="Pfam" id="PF18122">
    <property type="entry name" value="APC1_C"/>
    <property type="match status" value="1"/>
</dbReference>
<dbReference type="GO" id="GO:0007091">
    <property type="term" value="P:metaphase/anaphase transition of mitotic cell cycle"/>
    <property type="evidence" value="ECO:0007669"/>
    <property type="project" value="TreeGrafter"/>
</dbReference>
<keyword evidence="5" id="KW-0131">Cell cycle</keyword>
<comment type="similarity">
    <text evidence="1">Belongs to the APC1 family.</text>
</comment>